<feature type="transmembrane region" description="Helical" evidence="2">
    <location>
        <begin position="516"/>
        <end position="540"/>
    </location>
</feature>
<gene>
    <name evidence="3" type="ORF">M427DRAFT_347865</name>
</gene>
<feature type="region of interest" description="Disordered" evidence="1">
    <location>
        <begin position="161"/>
        <end position="190"/>
    </location>
</feature>
<evidence type="ECO:0000256" key="1">
    <source>
        <dbReference type="SAM" id="MobiDB-lite"/>
    </source>
</evidence>
<dbReference type="OrthoDB" id="70250at2759"/>
<evidence type="ECO:0000313" key="4">
    <source>
        <dbReference type="Proteomes" id="UP000070544"/>
    </source>
</evidence>
<dbReference type="GO" id="GO:0005783">
    <property type="term" value="C:endoplasmic reticulum"/>
    <property type="evidence" value="ECO:0007669"/>
    <property type="project" value="TreeGrafter"/>
</dbReference>
<feature type="transmembrane region" description="Helical" evidence="2">
    <location>
        <begin position="561"/>
        <end position="583"/>
    </location>
</feature>
<keyword evidence="2" id="KW-1133">Transmembrane helix</keyword>
<dbReference type="GO" id="GO:0016020">
    <property type="term" value="C:membrane"/>
    <property type="evidence" value="ECO:0007669"/>
    <property type="project" value="InterPro"/>
</dbReference>
<organism evidence="3 4">
    <name type="scientific">Gonapodya prolifera (strain JEL478)</name>
    <name type="common">Monoblepharis prolifera</name>
    <dbReference type="NCBI Taxonomy" id="1344416"/>
    <lineage>
        <taxon>Eukaryota</taxon>
        <taxon>Fungi</taxon>
        <taxon>Fungi incertae sedis</taxon>
        <taxon>Chytridiomycota</taxon>
        <taxon>Chytridiomycota incertae sedis</taxon>
        <taxon>Monoblepharidomycetes</taxon>
        <taxon>Monoblepharidales</taxon>
        <taxon>Gonapodyaceae</taxon>
        <taxon>Gonapodya</taxon>
    </lineage>
</organism>
<feature type="transmembrane region" description="Helical" evidence="2">
    <location>
        <begin position="589"/>
        <end position="608"/>
    </location>
</feature>
<protein>
    <submittedName>
        <fullName evidence="3">Gpi1-domain-containing protein</fullName>
    </submittedName>
</protein>
<feature type="transmembrane region" description="Helical" evidence="2">
    <location>
        <begin position="488"/>
        <end position="510"/>
    </location>
</feature>
<sequence length="739" mass="82590">MMNGIINLFLPRNWREGRASPSSNGFIVGWRIFSENRTDPLCFVVATSVWDKSANELLRYIKSFEKSIDNSKAFYCGAPPDVIGLIGGSGVTEFQLRTPWLELSEFQHQPTLKRLHISANGHSSQMKLCQCVMYDRPNTRRLYSLSIQPLPLDISLRAARPQRDRSPSIGPGIAVASPTGPYGPSIDESKAKWKVRDTGDDLPTLMKKASGRCWVYTTQSARNTIKMEEATEESSKSQVKLAAALLSTSGAVHQFFQEVASFSDTKGNRSSYKSNLSLLESSARPRVSSVPRPSLWAPIGTAVFAYPTAILLMILVTFVDVTLALLNAKLPRLILGGVPFKGITTAGTQVDLRLHMITFWPRQFYNFWIKPSSTASGLVPSVALRAFERRQALYIEFHNQVWLVANDLIIGWALSSVLVNASDELASMIAASHQAIRTTLIWLMGYPAGLKLNTPLTNFLGDIFLRLLSLWEGATVPLLKNLPFIIKLIAWTGLFGATLPVALLSDLVALSTAHIYCFYLISTTLEGLFVTGVRSLLYVFQGLKYNTLRNRVERHSYDLDQLLLGTIALTLLVFLFPTIWVYYALAVLVALELILALLNHFPLFAILLRLKEPDRLPGGLSLDVMSKDEFEPRQSWFPLSHLEGDAMVIDSVVTECPMLYLRARNIPMSLLSICFAYGHLLHRLSQHYLSWDVLKALVLGQRIKPLFGLRYVMLPGRRPSLNESFATICQMLDVKFNSV</sequence>
<dbReference type="Pfam" id="PF05024">
    <property type="entry name" value="Gpi1"/>
    <property type="match status" value="1"/>
</dbReference>
<keyword evidence="4" id="KW-1185">Reference proteome</keyword>
<dbReference type="PANTHER" id="PTHR21329">
    <property type="entry name" value="PHOSPHATIDYLINOSITOL N-ACETYLGLUCOSAMINYLTRANSFERASE SUBUNIT Q-RELATED"/>
    <property type="match status" value="1"/>
</dbReference>
<accession>A0A139AVX6</accession>
<dbReference type="PANTHER" id="PTHR21329:SF3">
    <property type="entry name" value="PHOSPHATIDYLINOSITOL N-ACETYLGLUCOSAMINYLTRANSFERASE SUBUNIT Q"/>
    <property type="match status" value="1"/>
</dbReference>
<name>A0A139AVX6_GONPJ</name>
<feature type="transmembrane region" description="Helical" evidence="2">
    <location>
        <begin position="295"/>
        <end position="326"/>
    </location>
</feature>
<dbReference type="AlphaFoldDB" id="A0A139AVX6"/>
<keyword evidence="2" id="KW-0812">Transmembrane</keyword>
<reference evidence="3 4" key="1">
    <citation type="journal article" date="2015" name="Genome Biol. Evol.">
        <title>Phylogenomic analyses indicate that early fungi evolved digesting cell walls of algal ancestors of land plants.</title>
        <authorList>
            <person name="Chang Y."/>
            <person name="Wang S."/>
            <person name="Sekimoto S."/>
            <person name="Aerts A.L."/>
            <person name="Choi C."/>
            <person name="Clum A."/>
            <person name="LaButti K.M."/>
            <person name="Lindquist E.A."/>
            <person name="Yee Ngan C."/>
            <person name="Ohm R.A."/>
            <person name="Salamov A.A."/>
            <person name="Grigoriev I.V."/>
            <person name="Spatafora J.W."/>
            <person name="Berbee M.L."/>
        </authorList>
    </citation>
    <scope>NUCLEOTIDE SEQUENCE [LARGE SCALE GENOMIC DNA]</scope>
    <source>
        <strain evidence="3 4">JEL478</strain>
    </source>
</reference>
<dbReference type="STRING" id="1344416.A0A139AVX6"/>
<dbReference type="EMBL" id="KQ965734">
    <property type="protein sequence ID" value="KXS20886.1"/>
    <property type="molecule type" value="Genomic_DNA"/>
</dbReference>
<dbReference type="GO" id="GO:0006506">
    <property type="term" value="P:GPI anchor biosynthetic process"/>
    <property type="evidence" value="ECO:0007669"/>
    <property type="project" value="InterPro"/>
</dbReference>
<dbReference type="InterPro" id="IPR007720">
    <property type="entry name" value="PigQ/GPI1"/>
</dbReference>
<dbReference type="Proteomes" id="UP000070544">
    <property type="component" value="Unassembled WGS sequence"/>
</dbReference>
<evidence type="ECO:0000256" key="2">
    <source>
        <dbReference type="SAM" id="Phobius"/>
    </source>
</evidence>
<proteinExistence type="predicted"/>
<evidence type="ECO:0000313" key="3">
    <source>
        <dbReference type="EMBL" id="KXS20886.1"/>
    </source>
</evidence>
<keyword evidence="2" id="KW-0472">Membrane</keyword>